<dbReference type="PANTHER" id="PTHR43108">
    <property type="entry name" value="N-ACETYLGLUCOSAMINE-6-SULFATASE FAMILY MEMBER"/>
    <property type="match status" value="1"/>
</dbReference>
<dbReference type="GO" id="GO:0016787">
    <property type="term" value="F:hydrolase activity"/>
    <property type="evidence" value="ECO:0007669"/>
    <property type="project" value="UniProtKB-KW"/>
</dbReference>
<sequence>MPDTRRPNIVLILSDDHAAHAMSCYGSQVNETPSLDRIATEGVRFDRAGCTNALCAPSRASILTGTHSHRNGMMTLTTPFDSTQPTFPALIQAAGYRTALFGKWHLGHGAGHDPDGFDEWQILDGQGEYDDPELISPAGRTQHPGYVTDVLTDLALEWLDQQGGTQPWLLLLWHKAPHRRWFPGPHEQHLYTDVTFPEPSTLFDDYEGRADAAGEAAIRVGRDLDELDVKTTIPAFDTADERTSWFYQRYLRDYLRCVAGIDRTTGRLLDYLDATEQSDDTLVTYASDQGFFLGDHGWFDKRFMYSDSMRIPLVMRYPAEIPPGTVSTDFALNLDLAQTFLDFAGIEAPDRMQGRSLRPLCRGEHTPWRTHVYYRYWEHLKAGVGAHVGVRTERYALIHYYGEALGVTGSIDEPRHPEWELFDLESDPLELRSCYHDPAYTQVRDELTELLVSTIHETHDTPPPSLHHLAHAS</sequence>
<proteinExistence type="inferred from homology"/>
<evidence type="ECO:0000256" key="2">
    <source>
        <dbReference type="ARBA" id="ARBA00022729"/>
    </source>
</evidence>
<dbReference type="PANTHER" id="PTHR43108:SF6">
    <property type="entry name" value="N-SULPHOGLUCOSAMINE SULPHOHYDROLASE"/>
    <property type="match status" value="1"/>
</dbReference>
<dbReference type="EMBL" id="CP063169">
    <property type="protein sequence ID" value="QOR70323.1"/>
    <property type="molecule type" value="Genomic_DNA"/>
</dbReference>
<keyword evidence="4" id="KW-0325">Glycoprotein</keyword>
<dbReference type="KEGG" id="halt:IM660_17255"/>
<accession>A0A7M1SUM7</accession>
<dbReference type="PROSITE" id="PS00523">
    <property type="entry name" value="SULFATASE_1"/>
    <property type="match status" value="1"/>
</dbReference>
<evidence type="ECO:0000256" key="1">
    <source>
        <dbReference type="ARBA" id="ARBA00008779"/>
    </source>
</evidence>
<organism evidence="6 7">
    <name type="scientific">Ruania alkalisoli</name>
    <dbReference type="NCBI Taxonomy" id="2779775"/>
    <lineage>
        <taxon>Bacteria</taxon>
        <taxon>Bacillati</taxon>
        <taxon>Actinomycetota</taxon>
        <taxon>Actinomycetes</taxon>
        <taxon>Micrococcales</taxon>
        <taxon>Ruaniaceae</taxon>
        <taxon>Ruania</taxon>
    </lineage>
</organism>
<evidence type="ECO:0000313" key="6">
    <source>
        <dbReference type="EMBL" id="QOR70323.1"/>
    </source>
</evidence>
<keyword evidence="3" id="KW-0378">Hydrolase</keyword>
<dbReference type="Pfam" id="PF00884">
    <property type="entry name" value="Sulfatase"/>
    <property type="match status" value="1"/>
</dbReference>
<protein>
    <submittedName>
        <fullName evidence="6">Sulfatase</fullName>
    </submittedName>
</protein>
<evidence type="ECO:0000259" key="5">
    <source>
        <dbReference type="Pfam" id="PF00884"/>
    </source>
</evidence>
<comment type="similarity">
    <text evidence="1">Belongs to the sulfatase family.</text>
</comment>
<dbReference type="Gene3D" id="3.40.720.10">
    <property type="entry name" value="Alkaline Phosphatase, subunit A"/>
    <property type="match status" value="1"/>
</dbReference>
<dbReference type="SUPFAM" id="SSF53649">
    <property type="entry name" value="Alkaline phosphatase-like"/>
    <property type="match status" value="1"/>
</dbReference>
<dbReference type="CDD" id="cd16031">
    <property type="entry name" value="G6S_like"/>
    <property type="match status" value="1"/>
</dbReference>
<keyword evidence="7" id="KW-1185">Reference proteome</keyword>
<evidence type="ECO:0000256" key="3">
    <source>
        <dbReference type="ARBA" id="ARBA00022801"/>
    </source>
</evidence>
<dbReference type="InterPro" id="IPR000917">
    <property type="entry name" value="Sulfatase_N"/>
</dbReference>
<evidence type="ECO:0000256" key="4">
    <source>
        <dbReference type="ARBA" id="ARBA00023180"/>
    </source>
</evidence>
<dbReference type="Proteomes" id="UP000593758">
    <property type="component" value="Chromosome"/>
</dbReference>
<evidence type="ECO:0000313" key="7">
    <source>
        <dbReference type="Proteomes" id="UP000593758"/>
    </source>
</evidence>
<name>A0A7M1SUM7_9MICO</name>
<dbReference type="InterPro" id="IPR017850">
    <property type="entry name" value="Alkaline_phosphatase_core_sf"/>
</dbReference>
<gene>
    <name evidence="6" type="ORF">IM660_17255</name>
</gene>
<dbReference type="AlphaFoldDB" id="A0A7M1SUM7"/>
<dbReference type="RefSeq" id="WP_193497007.1">
    <property type="nucleotide sequence ID" value="NZ_CP063169.1"/>
</dbReference>
<feature type="domain" description="Sulfatase N-terminal" evidence="5">
    <location>
        <begin position="7"/>
        <end position="346"/>
    </location>
</feature>
<reference evidence="6 7" key="1">
    <citation type="submission" date="2020-10" db="EMBL/GenBank/DDBJ databases">
        <title>Haloactinobacterium sp. RN3S43, a bacterium isolated from saline soil.</title>
        <authorList>
            <person name="Sun J.-Q."/>
        </authorList>
    </citation>
    <scope>NUCLEOTIDE SEQUENCE [LARGE SCALE GENOMIC DNA]</scope>
    <source>
        <strain evidence="6 7">RN3S43</strain>
    </source>
</reference>
<keyword evidence="2" id="KW-0732">Signal</keyword>
<dbReference type="InterPro" id="IPR024607">
    <property type="entry name" value="Sulfatase_CS"/>
</dbReference>